<gene>
    <name evidence="7" type="ORF">SAMN04488516_101214</name>
</gene>
<comment type="subcellular location">
    <subcellularLocation>
        <location evidence="5">Cytoplasm</location>
    </subcellularLocation>
</comment>
<comment type="function">
    <text evidence="5">Could be a nuclease involved in processing of the 5'-end of pre-16S rRNA.</text>
</comment>
<dbReference type="NCBIfam" id="TIGR00250">
    <property type="entry name" value="RNAse_H_YqgF"/>
    <property type="match status" value="1"/>
</dbReference>
<dbReference type="PANTHER" id="PTHR33317">
    <property type="entry name" value="POLYNUCLEOTIDYL TRANSFERASE, RIBONUCLEASE H-LIKE SUPERFAMILY PROTEIN"/>
    <property type="match status" value="1"/>
</dbReference>
<evidence type="ECO:0000256" key="5">
    <source>
        <dbReference type="HAMAP-Rule" id="MF_00651"/>
    </source>
</evidence>
<keyword evidence="3 5" id="KW-0540">Nuclease</keyword>
<evidence type="ECO:0000313" key="7">
    <source>
        <dbReference type="EMBL" id="SDN26222.1"/>
    </source>
</evidence>
<dbReference type="HAMAP" id="MF_00651">
    <property type="entry name" value="Nuclease_YqgF"/>
    <property type="match status" value="1"/>
</dbReference>
<dbReference type="OrthoDB" id="9796140at2"/>
<dbReference type="CDD" id="cd16964">
    <property type="entry name" value="YqgF"/>
    <property type="match status" value="1"/>
</dbReference>
<keyword evidence="8" id="KW-1185">Reference proteome</keyword>
<accession>A0A1G9ZXC5</accession>
<evidence type="ECO:0000256" key="3">
    <source>
        <dbReference type="ARBA" id="ARBA00022722"/>
    </source>
</evidence>
<dbReference type="EMBL" id="FNIN01000001">
    <property type="protein sequence ID" value="SDN26222.1"/>
    <property type="molecule type" value="Genomic_DNA"/>
</dbReference>
<dbReference type="GO" id="GO:0004518">
    <property type="term" value="F:nuclease activity"/>
    <property type="evidence" value="ECO:0007669"/>
    <property type="project" value="UniProtKB-KW"/>
</dbReference>
<dbReference type="AlphaFoldDB" id="A0A1G9ZXC5"/>
<keyword evidence="1 5" id="KW-0963">Cytoplasm</keyword>
<dbReference type="EC" id="3.1.-.-" evidence="5"/>
<name>A0A1G9ZXC5_9BACT</name>
<comment type="similarity">
    <text evidence="5">Belongs to the YqgF HJR family.</text>
</comment>
<protein>
    <recommendedName>
        <fullName evidence="5">Putative pre-16S rRNA nuclease</fullName>
        <ecNumber evidence="5">3.1.-.-</ecNumber>
    </recommendedName>
</protein>
<dbReference type="RefSeq" id="WP_092062053.1">
    <property type="nucleotide sequence ID" value="NZ_FNIN01000001.1"/>
</dbReference>
<feature type="domain" description="YqgF/RNase H-like" evidence="6">
    <location>
        <begin position="2"/>
        <end position="102"/>
    </location>
</feature>
<evidence type="ECO:0000256" key="4">
    <source>
        <dbReference type="ARBA" id="ARBA00022801"/>
    </source>
</evidence>
<proteinExistence type="inferred from homology"/>
<evidence type="ECO:0000259" key="6">
    <source>
        <dbReference type="SMART" id="SM00732"/>
    </source>
</evidence>
<reference evidence="7 8" key="1">
    <citation type="submission" date="2016-10" db="EMBL/GenBank/DDBJ databases">
        <authorList>
            <person name="de Groot N.N."/>
        </authorList>
    </citation>
    <scope>NUCLEOTIDE SEQUENCE [LARGE SCALE GENOMIC DNA]</scope>
    <source>
        <strain evidence="7 8">DSM 15269</strain>
    </source>
</reference>
<dbReference type="InterPro" id="IPR012337">
    <property type="entry name" value="RNaseH-like_sf"/>
</dbReference>
<dbReference type="STRING" id="206665.SAMN04488516_101214"/>
<evidence type="ECO:0000313" key="8">
    <source>
        <dbReference type="Proteomes" id="UP000199602"/>
    </source>
</evidence>
<keyword evidence="2 5" id="KW-0690">Ribosome biogenesis</keyword>
<evidence type="ECO:0000256" key="2">
    <source>
        <dbReference type="ARBA" id="ARBA00022517"/>
    </source>
</evidence>
<organism evidence="7 8">
    <name type="scientific">Desulfonauticus submarinus</name>
    <dbReference type="NCBI Taxonomy" id="206665"/>
    <lineage>
        <taxon>Bacteria</taxon>
        <taxon>Pseudomonadati</taxon>
        <taxon>Thermodesulfobacteriota</taxon>
        <taxon>Desulfovibrionia</taxon>
        <taxon>Desulfovibrionales</taxon>
        <taxon>Desulfonauticaceae</taxon>
        <taxon>Desulfonauticus</taxon>
    </lineage>
</organism>
<dbReference type="SUPFAM" id="SSF53098">
    <property type="entry name" value="Ribonuclease H-like"/>
    <property type="match status" value="1"/>
</dbReference>
<dbReference type="InterPro" id="IPR005227">
    <property type="entry name" value="YqgF"/>
</dbReference>
<dbReference type="GO" id="GO:0000967">
    <property type="term" value="P:rRNA 5'-end processing"/>
    <property type="evidence" value="ECO:0007669"/>
    <property type="project" value="UniProtKB-UniRule"/>
</dbReference>
<dbReference type="PANTHER" id="PTHR33317:SF4">
    <property type="entry name" value="POLYNUCLEOTIDYL TRANSFERASE, RIBONUCLEASE H-LIKE SUPERFAMILY PROTEIN"/>
    <property type="match status" value="1"/>
</dbReference>
<dbReference type="SMART" id="SM00732">
    <property type="entry name" value="YqgFc"/>
    <property type="match status" value="1"/>
</dbReference>
<dbReference type="Pfam" id="PF03652">
    <property type="entry name" value="RuvX"/>
    <property type="match status" value="1"/>
</dbReference>
<evidence type="ECO:0000256" key="1">
    <source>
        <dbReference type="ARBA" id="ARBA00022490"/>
    </source>
</evidence>
<keyword evidence="4 5" id="KW-0378">Hydrolase</keyword>
<dbReference type="GO" id="GO:0016788">
    <property type="term" value="F:hydrolase activity, acting on ester bonds"/>
    <property type="evidence" value="ECO:0007669"/>
    <property type="project" value="UniProtKB-UniRule"/>
</dbReference>
<sequence>MGKILGIDYGLKRVGLAIGNEEYQMAFPYMTLNKNDNKTFFKNLREVIEKENISKIVVGLPLYLNGEKSLTTIQVKNFVEKIKKMFNIPIYLIDERYTSFEAEKKILELNIKNKKKKKEIIDQISATLILESYFAKFNENEKSYI</sequence>
<dbReference type="InterPro" id="IPR037027">
    <property type="entry name" value="YqgF/RNaseH-like_dom_sf"/>
</dbReference>
<dbReference type="GO" id="GO:0005829">
    <property type="term" value="C:cytosol"/>
    <property type="evidence" value="ECO:0007669"/>
    <property type="project" value="TreeGrafter"/>
</dbReference>
<dbReference type="InterPro" id="IPR006641">
    <property type="entry name" value="YqgF/RNaseH-like_dom"/>
</dbReference>
<dbReference type="Gene3D" id="3.30.420.140">
    <property type="entry name" value="YqgF/RNase H-like domain"/>
    <property type="match status" value="1"/>
</dbReference>
<dbReference type="Proteomes" id="UP000199602">
    <property type="component" value="Unassembled WGS sequence"/>
</dbReference>